<comment type="caution">
    <text evidence="3">The sequence shown here is derived from an EMBL/GenBank/DDBJ whole genome shotgun (WGS) entry which is preliminary data.</text>
</comment>
<dbReference type="AlphaFoldDB" id="A0A9D7XIU6"/>
<proteinExistence type="predicted"/>
<accession>A0A9D7XIU6</accession>
<dbReference type="Proteomes" id="UP000808349">
    <property type="component" value="Unassembled WGS sequence"/>
</dbReference>
<name>A0A9D7XIU6_9BACT</name>
<dbReference type="EMBL" id="JADKFW010000016">
    <property type="protein sequence ID" value="MBK9719127.1"/>
    <property type="molecule type" value="Genomic_DNA"/>
</dbReference>
<gene>
    <name evidence="3" type="ORF">IPO85_16735</name>
</gene>
<reference evidence="3 4" key="1">
    <citation type="submission" date="2020-10" db="EMBL/GenBank/DDBJ databases">
        <title>Connecting structure to function with the recovery of over 1000 high-quality activated sludge metagenome-assembled genomes encoding full-length rRNA genes using long-read sequencing.</title>
        <authorList>
            <person name="Singleton C.M."/>
            <person name="Petriglieri F."/>
            <person name="Kristensen J.M."/>
            <person name="Kirkegaard R.H."/>
            <person name="Michaelsen T.Y."/>
            <person name="Andersen M.H."/>
            <person name="Karst S.M."/>
            <person name="Dueholm M.S."/>
            <person name="Nielsen P.H."/>
            <person name="Albertsen M."/>
        </authorList>
    </citation>
    <scope>NUCLEOTIDE SEQUENCE [LARGE SCALE GENOMIC DNA]</scope>
    <source>
        <strain evidence="3">Ribe_18-Q3-R11-54_BAT3C.373</strain>
    </source>
</reference>
<feature type="domain" description="Secretion system C-terminal sorting" evidence="1">
    <location>
        <begin position="637"/>
        <end position="709"/>
    </location>
</feature>
<dbReference type="Pfam" id="PF18962">
    <property type="entry name" value="Por_Secre_tail"/>
    <property type="match status" value="1"/>
</dbReference>
<sequence>MKKIVLILITKILCCIDLTGQCTPPAADNCQDANVICNLFDLDGYTCSNANYSNPTGCTPLCPSGGESHNTSWWAFNAAAGPLSITVTYSNCTVNGTGVQMGIWGDCSCVESLACNPNCIGPGSYTIDMMLPESKTYYLFVDGCSGDVCDFTININGNNNLPPLEDVSLINNDPDSTIYICQGEYNYSFFVDTVETANYIWTLDQVKLNKYRSSIKLDFPNLGEFELCVKAIRGNPVNNQICQQTAYRCAKIIVNQDANQCLLSSTASGKVYIDENNNGIYDALDTPILNRTIHSLPRDVFISSKSFGYFIKLDTQTTNTLSIDAFDQNLWNIDPIIHTIATTSPSYLSNSYDFRFSSKNITDLELAGTIKGRLRPGNILKIKMQINNLGSTKPSPYTVKLVAPQNWTYESGTPVKDTIIQDTIIWFFNQEIPYFGIMSIEAEFKIPQNTPLGDSFNIFGIVETLNDINTINNSINLQGVIVNSHDPNYKSVNANTLPLNYPNNQELIYTIHFQNTGNDSAYHVMLLDTLSPFLNPGTIRIINSSHTNEFTLLGNNILSISFPDIALVDSLHNFDASSGFIQFAIKPLPGLPVGTFIQNTASIYFDQNSPILTNLVQTKILGPSGTSNLNPSTDIALFPNPTQQYCTVISKKLSEQCHLELFDIYGKKISRIDIHESGYTTIDLTSYFPGTYLVCLLSQNKTITRKKLIRY</sequence>
<dbReference type="NCBIfam" id="TIGR04183">
    <property type="entry name" value="Por_Secre_tail"/>
    <property type="match status" value="1"/>
</dbReference>
<feature type="domain" description="DUF7619" evidence="2">
    <location>
        <begin position="486"/>
        <end position="618"/>
    </location>
</feature>
<dbReference type="Pfam" id="PF24595">
    <property type="entry name" value="DUF7619"/>
    <property type="match status" value="1"/>
</dbReference>
<evidence type="ECO:0000259" key="2">
    <source>
        <dbReference type="Pfam" id="PF24595"/>
    </source>
</evidence>
<protein>
    <submittedName>
        <fullName evidence="3">T9SS type A sorting domain-containing protein</fullName>
    </submittedName>
</protein>
<evidence type="ECO:0000313" key="3">
    <source>
        <dbReference type="EMBL" id="MBK9719127.1"/>
    </source>
</evidence>
<dbReference type="InterPro" id="IPR026444">
    <property type="entry name" value="Secre_tail"/>
</dbReference>
<evidence type="ECO:0000313" key="4">
    <source>
        <dbReference type="Proteomes" id="UP000808349"/>
    </source>
</evidence>
<organism evidence="3 4">
    <name type="scientific">Candidatus Defluviibacterium haderslevense</name>
    <dbReference type="NCBI Taxonomy" id="2981993"/>
    <lineage>
        <taxon>Bacteria</taxon>
        <taxon>Pseudomonadati</taxon>
        <taxon>Bacteroidota</taxon>
        <taxon>Saprospiria</taxon>
        <taxon>Saprospirales</taxon>
        <taxon>Saprospiraceae</taxon>
        <taxon>Candidatus Defluviibacterium</taxon>
    </lineage>
</organism>
<evidence type="ECO:0000259" key="1">
    <source>
        <dbReference type="Pfam" id="PF18962"/>
    </source>
</evidence>
<dbReference type="InterPro" id="IPR055353">
    <property type="entry name" value="DUF7619"/>
</dbReference>